<comment type="subcellular location">
    <subcellularLocation>
        <location evidence="2">Cytoplasm</location>
        <location evidence="2">Cytoskeleton</location>
        <location evidence="2">Flagellum axoneme</location>
    </subcellularLocation>
</comment>
<dbReference type="InterPro" id="IPR033585">
    <property type="entry name" value="DRC12-like"/>
</dbReference>
<keyword evidence="5" id="KW-0282">Flagellum</keyword>
<gene>
    <name evidence="15" type="primary">LOC118404493</name>
</gene>
<evidence type="ECO:0000256" key="6">
    <source>
        <dbReference type="ARBA" id="ARBA00023054"/>
    </source>
</evidence>
<evidence type="ECO:0000256" key="8">
    <source>
        <dbReference type="ARBA" id="ARBA00023212"/>
    </source>
</evidence>
<evidence type="ECO:0000256" key="13">
    <source>
        <dbReference type="SAM" id="MobiDB-lite"/>
    </source>
</evidence>
<dbReference type="AlphaFoldDB" id="A0A9J7HK81"/>
<keyword evidence="4" id="KW-0963">Cytoplasm</keyword>
<evidence type="ECO:0000256" key="5">
    <source>
        <dbReference type="ARBA" id="ARBA00022846"/>
    </source>
</evidence>
<organism evidence="14 15">
    <name type="scientific">Branchiostoma floridae</name>
    <name type="common">Florida lancelet</name>
    <name type="synonym">Amphioxus</name>
    <dbReference type="NCBI Taxonomy" id="7739"/>
    <lineage>
        <taxon>Eukaryota</taxon>
        <taxon>Metazoa</taxon>
        <taxon>Chordata</taxon>
        <taxon>Cephalochordata</taxon>
        <taxon>Leptocardii</taxon>
        <taxon>Amphioxiformes</taxon>
        <taxon>Branchiostomatidae</taxon>
        <taxon>Branchiostoma</taxon>
    </lineage>
</organism>
<evidence type="ECO:0000256" key="4">
    <source>
        <dbReference type="ARBA" id="ARBA00022490"/>
    </source>
</evidence>
<feature type="compositionally biased region" description="Basic and acidic residues" evidence="13">
    <location>
        <begin position="46"/>
        <end position="63"/>
    </location>
</feature>
<keyword evidence="6 12" id="KW-0175">Coiled coil</keyword>
<keyword evidence="7" id="KW-0969">Cilium</keyword>
<proteinExistence type="inferred from homology"/>
<comment type="subunit">
    <text evidence="3">Component of the nexin-dynein regulatory complex (N-DRC).</text>
</comment>
<dbReference type="PANTHER" id="PTHR28656:SF1">
    <property type="entry name" value="COILED-COIL DOMAIN-CONTAINING PROTEIN 153"/>
    <property type="match status" value="1"/>
</dbReference>
<protein>
    <recommendedName>
        <fullName evidence="11">Dynein regulatory complex protein 12</fullName>
    </recommendedName>
</protein>
<comment type="similarity">
    <text evidence="10">Belongs to the DRC12 family.</text>
</comment>
<evidence type="ECO:0000313" key="15">
    <source>
        <dbReference type="RefSeq" id="XP_035659489.1"/>
    </source>
</evidence>
<dbReference type="OMA" id="HAKYKEQ"/>
<dbReference type="PANTHER" id="PTHR28656">
    <property type="entry name" value="COILED-COIL DOMAIN-CONTAINING PROTEIN 153"/>
    <property type="match status" value="1"/>
</dbReference>
<reference evidence="14" key="2">
    <citation type="journal article" date="2020" name="Nat. Ecol. Evol.">
        <title>Deeply conserved synteny resolves early events in vertebrate evolution.</title>
        <authorList>
            <person name="Simakov O."/>
            <person name="Marletaz F."/>
            <person name="Yue J.X."/>
            <person name="O'Connell B."/>
            <person name="Jenkins J."/>
            <person name="Brandt A."/>
            <person name="Calef R."/>
            <person name="Tung C.H."/>
            <person name="Huang T.K."/>
            <person name="Schmutz J."/>
            <person name="Satoh N."/>
            <person name="Yu J.K."/>
            <person name="Putnam N.H."/>
            <person name="Green R.E."/>
            <person name="Rokhsar D.S."/>
        </authorList>
    </citation>
    <scope>NUCLEOTIDE SEQUENCE [LARGE SCALE GENOMIC DNA]</scope>
    <source>
        <strain evidence="14">S238N-H82</strain>
    </source>
</reference>
<keyword evidence="8" id="KW-0206">Cytoskeleton</keyword>
<dbReference type="OrthoDB" id="10264405at2759"/>
<accession>A0A9J7HK81</accession>
<evidence type="ECO:0000256" key="7">
    <source>
        <dbReference type="ARBA" id="ARBA00023069"/>
    </source>
</evidence>
<dbReference type="RefSeq" id="XP_035659489.1">
    <property type="nucleotide sequence ID" value="XM_035803596.1"/>
</dbReference>
<evidence type="ECO:0000256" key="12">
    <source>
        <dbReference type="SAM" id="Coils"/>
    </source>
</evidence>
<keyword evidence="9" id="KW-0966">Cell projection</keyword>
<reference evidence="15" key="1">
    <citation type="journal article" date="2016" name="Genome Biol. Evol.">
        <title>Conserved non-coding elements in the most distant genera of cephalochordates: the Goldilocks principle.</title>
        <authorList>
            <person name="Yue J.X."/>
            <person name="Kozmikova I."/>
            <person name="Ono H."/>
            <person name="Nossa C.W."/>
            <person name="Kozmik Z."/>
            <person name="Putnam N.H."/>
            <person name="Yu J.K."/>
            <person name="Holland L.Z."/>
        </authorList>
    </citation>
    <scope>NUCLEOTIDE SEQUENCE</scope>
</reference>
<evidence type="ECO:0000256" key="3">
    <source>
        <dbReference type="ARBA" id="ARBA00011248"/>
    </source>
</evidence>
<sequence>MITKGQRSAPGATNSCWSPGLPAMPPKKKGKGKGKGKGKKGKKGKKEKDPDAAEEKFKRAQHEIQSLKDHLGLRKEIARRAEATAAEMRQKLRGVEEDLDDQRFDQKSISSDLTRQYKTMQTELGLRIHTLETEVTRLRQQLANTEAELQETKVEKERITREKDRTIEELRMKIDSMEISYDGIVHDALDNLLHKMDDAKQKWEKQATQIQLRHKHLLLEFGLNPLDI</sequence>
<dbReference type="Proteomes" id="UP000001554">
    <property type="component" value="Chromosome 17"/>
</dbReference>
<evidence type="ECO:0000256" key="11">
    <source>
        <dbReference type="ARBA" id="ARBA00044800"/>
    </source>
</evidence>
<evidence type="ECO:0000256" key="9">
    <source>
        <dbReference type="ARBA" id="ARBA00023273"/>
    </source>
</evidence>
<feature type="compositionally biased region" description="Basic residues" evidence="13">
    <location>
        <begin position="26"/>
        <end position="45"/>
    </location>
</feature>
<dbReference type="KEGG" id="bfo:118404493"/>
<evidence type="ECO:0000256" key="2">
    <source>
        <dbReference type="ARBA" id="ARBA00004611"/>
    </source>
</evidence>
<evidence type="ECO:0000256" key="1">
    <source>
        <dbReference type="ARBA" id="ARBA00003029"/>
    </source>
</evidence>
<dbReference type="GeneID" id="118404493"/>
<evidence type="ECO:0000313" key="14">
    <source>
        <dbReference type="Proteomes" id="UP000001554"/>
    </source>
</evidence>
<comment type="function">
    <text evidence="1">Component of the nexin-dynein regulatory complex (N-DRC), a key regulator of ciliary/flagellar motility which maintains the alignment and integrity of the distal axoneme and regulates microtubule sliding in motile axonemes.</text>
</comment>
<evidence type="ECO:0000256" key="10">
    <source>
        <dbReference type="ARBA" id="ARBA00044754"/>
    </source>
</evidence>
<reference evidence="15" key="3">
    <citation type="submission" date="2025-08" db="UniProtKB">
        <authorList>
            <consortium name="RefSeq"/>
        </authorList>
    </citation>
    <scope>IDENTIFICATION</scope>
</reference>
<feature type="region of interest" description="Disordered" evidence="13">
    <location>
        <begin position="1"/>
        <end position="63"/>
    </location>
</feature>
<keyword evidence="14" id="KW-1185">Reference proteome</keyword>
<name>A0A9J7HK81_BRAFL</name>
<feature type="coiled-coil region" evidence="12">
    <location>
        <begin position="78"/>
        <end position="169"/>
    </location>
</feature>